<keyword evidence="2" id="KW-1185">Reference proteome</keyword>
<comment type="caution">
    <text evidence="1">The sequence shown here is derived from an EMBL/GenBank/DDBJ whole genome shotgun (WGS) entry which is preliminary data.</text>
</comment>
<sequence>MLKNTAGLDRREEVNPTRYREEILPFWQRVERTFDSHTSLAKAAAFLAGVALLTSPLPFVPELILVVWIVLLLVYMRLATRRWSAPLRVPAFVSTWTKRTFRDATIGGSKPGNGMFYLGSEFPDRRGIRREVWAEANDLKTHRLVIGTTGSGKTEEMLGLFHNALTLDSGTILVDGKADPKTFEQMLRIARLMGREEDFYTLNYLMAGRNAFGASETRASNTYNPLASGAPAAKAELMISLLDSAGGGSGSDMWQGRAISFLEAIMQPLTFLAERGYVLFSPKLLCDFYLLENIENFVHFGIFVDASGEIVNLKRHPNPVKRRDWDLLRERYLQPLLLYLDNLPGYAAATPAQPHPVRQFTVEDMRRAETEYWKSAQTELEQIERLRRALQAGNRTPSELEEIRQEILHLEETAEERFSEKINASLVTQKLNELNAPKEQKAPGGGARDKVLEQHGYITMQLVRATGNLTFSYGHIYNVEVGEINFRDIALNRRILYVTLPALERSKQSMEQLGKMAVTGIKALMGEMLNVPFEGVVRETIDARASNAEIPLPVILDEYGYYVVEGFAVAPAQARSYGFSMTFGVQDYSSLIKANQAEGEATFENTNLRHIGRTTGGEKSPTWEKLSGAAGNAYFFNVGSMDYRRGNIDGSFVRNESVQLQSALRLNYNDLAGQRDGEFTLIIGTKDQGSGIRSGSVRVVRYLAYYTGAIKKLSTMRLNHFVMVPPVPSTKRDEISRRLEHQSAELEYLRKWGRVDASEFRERLRINLRRLEAVIAERHKDKAGFSEEQRWYIQNNVFLRFSTNIAERDPSQLTPEARGPIVSRLAKMAADLHESARIEHRIASEKRQIITWMQERGFPADYIRNAGVLLEELGEVRATKEKGEWRNRRRAAELDGQARRLLSSVE</sequence>
<dbReference type="EMBL" id="JAIRBM010000024">
    <property type="protein sequence ID" value="MBZ6078946.1"/>
    <property type="molecule type" value="Genomic_DNA"/>
</dbReference>
<dbReference type="RefSeq" id="WP_224315697.1">
    <property type="nucleotide sequence ID" value="NZ_JAIRBM010000024.1"/>
</dbReference>
<proteinExistence type="predicted"/>
<evidence type="ECO:0000313" key="1">
    <source>
        <dbReference type="EMBL" id="MBZ6078946.1"/>
    </source>
</evidence>
<dbReference type="InterPro" id="IPR051162">
    <property type="entry name" value="T4SS_component"/>
</dbReference>
<dbReference type="PANTHER" id="PTHR30121">
    <property type="entry name" value="UNCHARACTERIZED PROTEIN YJGR-RELATED"/>
    <property type="match status" value="1"/>
</dbReference>
<reference evidence="1 2" key="1">
    <citation type="submission" date="2021-09" db="EMBL/GenBank/DDBJ databases">
        <title>The complete genome sequence of a new microorganism.</title>
        <authorList>
            <person name="Zi Z."/>
        </authorList>
    </citation>
    <scope>NUCLEOTIDE SEQUENCE [LARGE SCALE GENOMIC DNA]</scope>
    <source>
        <strain evidence="1 2">WGZ8</strain>
    </source>
</reference>
<name>A0ABS7VUX6_9HYPH</name>
<evidence type="ECO:0000313" key="2">
    <source>
        <dbReference type="Proteomes" id="UP000704176"/>
    </source>
</evidence>
<dbReference type="PANTHER" id="PTHR30121:SF6">
    <property type="entry name" value="SLR6007 PROTEIN"/>
    <property type="match status" value="1"/>
</dbReference>
<dbReference type="Gene3D" id="3.40.50.300">
    <property type="entry name" value="P-loop containing nucleotide triphosphate hydrolases"/>
    <property type="match status" value="2"/>
</dbReference>
<organism evidence="1 2">
    <name type="scientific">Microvirga puerhi</name>
    <dbReference type="NCBI Taxonomy" id="2876078"/>
    <lineage>
        <taxon>Bacteria</taxon>
        <taxon>Pseudomonadati</taxon>
        <taxon>Pseudomonadota</taxon>
        <taxon>Alphaproteobacteria</taxon>
        <taxon>Hyphomicrobiales</taxon>
        <taxon>Methylobacteriaceae</taxon>
        <taxon>Microvirga</taxon>
    </lineage>
</organism>
<dbReference type="InterPro" id="IPR027417">
    <property type="entry name" value="P-loop_NTPase"/>
</dbReference>
<accession>A0ABS7VUX6</accession>
<protein>
    <submittedName>
        <fullName evidence="1">Uncharacterized protein</fullName>
    </submittedName>
</protein>
<dbReference type="Proteomes" id="UP000704176">
    <property type="component" value="Unassembled WGS sequence"/>
</dbReference>
<gene>
    <name evidence="1" type="ORF">K9B37_22055</name>
</gene>
<dbReference type="SUPFAM" id="SSF52540">
    <property type="entry name" value="P-loop containing nucleoside triphosphate hydrolases"/>
    <property type="match status" value="1"/>
</dbReference>